<comment type="caution">
    <text evidence="7">The sequence shown here is derived from an EMBL/GenBank/DDBJ whole genome shotgun (WGS) entry which is preliminary data.</text>
</comment>
<evidence type="ECO:0000313" key="7">
    <source>
        <dbReference type="EMBL" id="MDO7849572.1"/>
    </source>
</evidence>
<dbReference type="InterPro" id="IPR032676">
    <property type="entry name" value="YkuD_2"/>
</dbReference>
<name>A0ABT9AJK9_9BACT</name>
<comment type="pathway">
    <text evidence="1">Cell wall biogenesis; peptidoglycan biosynthesis.</text>
</comment>
<gene>
    <name evidence="7" type="ORF">Q5H92_24635</name>
</gene>
<evidence type="ECO:0000256" key="6">
    <source>
        <dbReference type="ARBA" id="ARBA00023316"/>
    </source>
</evidence>
<comment type="similarity">
    <text evidence="2">Belongs to the YkuD family.</text>
</comment>
<dbReference type="PANTHER" id="PTHR38477:SF1">
    <property type="entry name" value="MUREIN L,D-TRANSPEPTIDASE CATALYTIC DOMAIN FAMILY PROTEIN"/>
    <property type="match status" value="1"/>
</dbReference>
<evidence type="ECO:0000256" key="4">
    <source>
        <dbReference type="ARBA" id="ARBA00022960"/>
    </source>
</evidence>
<evidence type="ECO:0000313" key="8">
    <source>
        <dbReference type="Proteomes" id="UP001167796"/>
    </source>
</evidence>
<dbReference type="Pfam" id="PF13645">
    <property type="entry name" value="YkuD_2"/>
    <property type="match status" value="1"/>
</dbReference>
<dbReference type="SUPFAM" id="SSF141523">
    <property type="entry name" value="L,D-transpeptidase catalytic domain-like"/>
    <property type="match status" value="1"/>
</dbReference>
<dbReference type="CDD" id="cd16913">
    <property type="entry name" value="YkuD_like"/>
    <property type="match status" value="1"/>
</dbReference>
<dbReference type="InterPro" id="IPR005490">
    <property type="entry name" value="LD_TPept_cat_dom"/>
</dbReference>
<keyword evidence="5" id="KW-0573">Peptidoglycan synthesis</keyword>
<dbReference type="PANTHER" id="PTHR38477">
    <property type="entry name" value="HYPOTHETICAL EXPORTED PROTEIN"/>
    <property type="match status" value="1"/>
</dbReference>
<accession>A0ABT9AJK9</accession>
<evidence type="ECO:0000256" key="2">
    <source>
        <dbReference type="ARBA" id="ARBA00005992"/>
    </source>
</evidence>
<dbReference type="EMBL" id="JAUQSX010000018">
    <property type="protein sequence ID" value="MDO7849572.1"/>
    <property type="molecule type" value="Genomic_DNA"/>
</dbReference>
<organism evidence="7 8">
    <name type="scientific">Hymenobacter mellowenesis</name>
    <dbReference type="NCBI Taxonomy" id="3063995"/>
    <lineage>
        <taxon>Bacteria</taxon>
        <taxon>Pseudomonadati</taxon>
        <taxon>Bacteroidota</taxon>
        <taxon>Cytophagia</taxon>
        <taxon>Cytophagales</taxon>
        <taxon>Hymenobacteraceae</taxon>
        <taxon>Hymenobacter</taxon>
    </lineage>
</organism>
<dbReference type="Proteomes" id="UP001167796">
    <property type="component" value="Unassembled WGS sequence"/>
</dbReference>
<keyword evidence="8" id="KW-1185">Reference proteome</keyword>
<reference evidence="7" key="1">
    <citation type="submission" date="2023-07" db="EMBL/GenBank/DDBJ databases">
        <authorList>
            <person name="Kim M.K."/>
        </authorList>
    </citation>
    <scope>NUCLEOTIDE SEQUENCE</scope>
    <source>
        <strain evidence="7">M29</strain>
    </source>
</reference>
<evidence type="ECO:0000256" key="5">
    <source>
        <dbReference type="ARBA" id="ARBA00022984"/>
    </source>
</evidence>
<proteinExistence type="inferred from homology"/>
<protein>
    <submittedName>
        <fullName evidence="7">Murein L,D-transpeptidase catalytic domain family protein</fullName>
    </submittedName>
</protein>
<keyword evidence="6" id="KW-0961">Cell wall biogenesis/degradation</keyword>
<sequence length="185" mass="20683">MLALVLAYIVDCIGLATYYKIKFWVPVIAKHPTILDTRKMIFSNPFYNQHYVLLVNMKLSSSVPRMQILDIANSEVVFRTRVMHGKNSGGQLAVHFSNLSGSNMTSLGRYVIVGQYSGKYGKAYRLAGLDATNSNALSRSIVLHQSRYFGFGKIGRSEGCPAVSKKAMIEMTPYLKTGTLIWVYK</sequence>
<evidence type="ECO:0000256" key="1">
    <source>
        <dbReference type="ARBA" id="ARBA00004752"/>
    </source>
</evidence>
<dbReference type="RefSeq" id="WP_305014238.1">
    <property type="nucleotide sequence ID" value="NZ_JAUQSX010000018.1"/>
</dbReference>
<keyword evidence="3" id="KW-0808">Transferase</keyword>
<dbReference type="InterPro" id="IPR038063">
    <property type="entry name" value="Transpep_catalytic_dom"/>
</dbReference>
<keyword evidence="4" id="KW-0133">Cell shape</keyword>
<dbReference type="Gene3D" id="2.40.440.10">
    <property type="entry name" value="L,D-transpeptidase catalytic domain-like"/>
    <property type="match status" value="1"/>
</dbReference>
<evidence type="ECO:0000256" key="3">
    <source>
        <dbReference type="ARBA" id="ARBA00022679"/>
    </source>
</evidence>